<dbReference type="InterPro" id="IPR000644">
    <property type="entry name" value="CBS_dom"/>
</dbReference>
<dbReference type="InterPro" id="IPR046342">
    <property type="entry name" value="CBS_dom_sf"/>
</dbReference>
<gene>
    <name evidence="4" type="ORF">D1868_03430</name>
</gene>
<evidence type="ECO:0000313" key="4">
    <source>
        <dbReference type="EMBL" id="QGR19121.1"/>
    </source>
</evidence>
<dbReference type="EMBL" id="CP045483">
    <property type="protein sequence ID" value="QGR19121.1"/>
    <property type="molecule type" value="Genomic_DNA"/>
</dbReference>
<protein>
    <submittedName>
        <fullName evidence="4">CBS domain-containing protein</fullName>
    </submittedName>
</protein>
<dbReference type="GeneID" id="42798091"/>
<dbReference type="CDD" id="cd09836">
    <property type="entry name" value="CBS_pair_arch"/>
    <property type="match status" value="1"/>
</dbReference>
<dbReference type="KEGG" id="sazo:D1868_03430"/>
<reference evidence="4 5" key="1">
    <citation type="submission" date="2019-10" db="EMBL/GenBank/DDBJ databases">
        <title>Genome Sequences from Six Type Strain Members of the Archaeal Family Sulfolobaceae: Acidianus ambivalens, Acidianus infernus, Metallosphaera prunae, Stygiolobus azoricus, Sulfolobus metallicus, and Sulfurisphaera ohwakuensis.</title>
        <authorList>
            <person name="Counts J.A."/>
            <person name="Kelly R.M."/>
        </authorList>
    </citation>
    <scope>NUCLEOTIDE SEQUENCE [LARGE SCALE GENOMIC DNA]</scope>
    <source>
        <strain evidence="4 5">FC6</strain>
    </source>
</reference>
<organism evidence="4 5">
    <name type="scientific">Stygiolobus azoricus</name>
    <dbReference type="NCBI Taxonomy" id="41675"/>
    <lineage>
        <taxon>Archaea</taxon>
        <taxon>Thermoproteota</taxon>
        <taxon>Thermoprotei</taxon>
        <taxon>Sulfolobales</taxon>
        <taxon>Sulfolobaceae</taxon>
        <taxon>Stygiolobus</taxon>
    </lineage>
</organism>
<sequence length="142" mass="15526">MSQVKVKVLINRSPLKVPVGTKTIDAVKLMAQNSVGSVLIVDGDKPVGIFTERDLLKSVAKGEDLNKPVEKLGTYGKLITIREDEPLSNAARLMHQYNIRHLVVVDGKDNVVGIISIRDIISEKHLLSAISTKSDEEWVGGD</sequence>
<dbReference type="OrthoDB" id="43333at2157"/>
<keyword evidence="5" id="KW-1185">Reference proteome</keyword>
<dbReference type="PROSITE" id="PS51371">
    <property type="entry name" value="CBS"/>
    <property type="match status" value="2"/>
</dbReference>
<feature type="domain" description="CBS" evidence="3">
    <location>
        <begin position="72"/>
        <end position="132"/>
    </location>
</feature>
<dbReference type="AlphaFoldDB" id="A0A650CMP0"/>
<evidence type="ECO:0000256" key="2">
    <source>
        <dbReference type="PROSITE-ProRule" id="PRU00703"/>
    </source>
</evidence>
<dbReference type="Pfam" id="PF00571">
    <property type="entry name" value="CBS"/>
    <property type="match status" value="2"/>
</dbReference>
<feature type="domain" description="CBS" evidence="3">
    <location>
        <begin position="10"/>
        <end position="65"/>
    </location>
</feature>
<proteinExistence type="predicted"/>
<dbReference type="PANTHER" id="PTHR43080">
    <property type="entry name" value="CBS DOMAIN-CONTAINING PROTEIN CBSX3, MITOCHONDRIAL"/>
    <property type="match status" value="1"/>
</dbReference>
<dbReference type="RefSeq" id="WP_156005560.1">
    <property type="nucleotide sequence ID" value="NZ_CP045483.1"/>
</dbReference>
<evidence type="ECO:0000313" key="5">
    <source>
        <dbReference type="Proteomes" id="UP000423396"/>
    </source>
</evidence>
<dbReference type="Proteomes" id="UP000423396">
    <property type="component" value="Chromosome"/>
</dbReference>
<accession>A0A650CMP0</accession>
<dbReference type="PANTHER" id="PTHR43080:SF2">
    <property type="entry name" value="CBS DOMAIN-CONTAINING PROTEIN"/>
    <property type="match status" value="1"/>
</dbReference>
<evidence type="ECO:0000256" key="1">
    <source>
        <dbReference type="ARBA" id="ARBA00023122"/>
    </source>
</evidence>
<evidence type="ECO:0000259" key="3">
    <source>
        <dbReference type="PROSITE" id="PS51371"/>
    </source>
</evidence>
<dbReference type="Gene3D" id="3.10.580.10">
    <property type="entry name" value="CBS-domain"/>
    <property type="match status" value="1"/>
</dbReference>
<keyword evidence="1 2" id="KW-0129">CBS domain</keyword>
<name>A0A650CMP0_9CREN</name>
<dbReference type="SMART" id="SM00116">
    <property type="entry name" value="CBS"/>
    <property type="match status" value="2"/>
</dbReference>
<dbReference type="InterPro" id="IPR051257">
    <property type="entry name" value="Diverse_CBS-Domain"/>
</dbReference>
<dbReference type="SUPFAM" id="SSF54631">
    <property type="entry name" value="CBS-domain pair"/>
    <property type="match status" value="1"/>
</dbReference>